<keyword evidence="3" id="KW-1185">Reference proteome</keyword>
<accession>A0A7V8RDW6</accession>
<name>A0A7V8RDW6_9SPHN</name>
<sequence length="163" mass="17366">MVPSAAAPTAWSDPWVVSRQQRQLLEAQEGPPAPIAATGSAASAPGRGGSFRFASCAGGARYTCVVDGDTFWLEGQKIRVADIDTPEISSPRCDAEFQLGQRAKQRMQQLLNAGPIALEPADRATDRYGRALFRVTRNGTSLGETLVGEGLAVWYGGGKPNWC</sequence>
<comment type="caution">
    <text evidence="2">The sequence shown here is derived from an EMBL/GenBank/DDBJ whole genome shotgun (WGS) entry which is preliminary data.</text>
</comment>
<dbReference type="EMBL" id="VDES01000002">
    <property type="protein sequence ID" value="MBA1374628.1"/>
    <property type="molecule type" value="Genomic_DNA"/>
</dbReference>
<reference evidence="2 3" key="1">
    <citation type="journal article" date="1994" name="Int. J. Syst. Bacteriol.">
        <title>Phylogenetic positions of novel aerobic, bacteriochlorophyll a-containing bacteria and description of Roseococcus thiosulfatophilus gen. nov., sp. nov., Erythromicrobium ramosum gen. nov., sp. nov., and Erythrobacter litoralis sp. nov.</title>
        <authorList>
            <person name="Yurkov V."/>
            <person name="Stackebrandt E."/>
            <person name="Holmes A."/>
            <person name="Fuerst J.A."/>
            <person name="Hugenholtz P."/>
            <person name="Golecki J."/>
            <person name="Gad'on N."/>
            <person name="Gorlenko V.M."/>
            <person name="Kompantseva E.I."/>
            <person name="Drews G."/>
        </authorList>
    </citation>
    <scope>NUCLEOTIDE SEQUENCE [LARGE SCALE GENOMIC DNA]</scope>
    <source>
        <strain evidence="2 3">KR-99</strain>
    </source>
</reference>
<proteinExistence type="predicted"/>
<evidence type="ECO:0000313" key="2">
    <source>
        <dbReference type="EMBL" id="MBA1374628.1"/>
    </source>
</evidence>
<dbReference type="InterPro" id="IPR035437">
    <property type="entry name" value="SNase_OB-fold_sf"/>
</dbReference>
<dbReference type="AlphaFoldDB" id="A0A7V8RDW6"/>
<organism evidence="2 3">
    <name type="scientific">Sphingomonas ursincola</name>
    <dbReference type="NCBI Taxonomy" id="56361"/>
    <lineage>
        <taxon>Bacteria</taxon>
        <taxon>Pseudomonadati</taxon>
        <taxon>Pseudomonadota</taxon>
        <taxon>Alphaproteobacteria</taxon>
        <taxon>Sphingomonadales</taxon>
        <taxon>Sphingomonadaceae</taxon>
        <taxon>Sphingomonas</taxon>
    </lineage>
</organism>
<gene>
    <name evidence="2" type="ORF">FG486_09770</name>
</gene>
<feature type="domain" description="TNase-like" evidence="1">
    <location>
        <begin position="65"/>
        <end position="152"/>
    </location>
</feature>
<dbReference type="SUPFAM" id="SSF50199">
    <property type="entry name" value="Staphylococcal nuclease"/>
    <property type="match status" value="1"/>
</dbReference>
<dbReference type="Gene3D" id="2.40.50.90">
    <property type="match status" value="1"/>
</dbReference>
<dbReference type="Pfam" id="PF00565">
    <property type="entry name" value="SNase"/>
    <property type="match status" value="1"/>
</dbReference>
<dbReference type="PROSITE" id="PS50830">
    <property type="entry name" value="TNASE_3"/>
    <property type="match status" value="1"/>
</dbReference>
<dbReference type="Proteomes" id="UP000589292">
    <property type="component" value="Unassembled WGS sequence"/>
</dbReference>
<evidence type="ECO:0000313" key="3">
    <source>
        <dbReference type="Proteomes" id="UP000589292"/>
    </source>
</evidence>
<protein>
    <submittedName>
        <fullName evidence="2">Thermonuclease family protein</fullName>
    </submittedName>
</protein>
<dbReference type="SMART" id="SM00318">
    <property type="entry name" value="SNc"/>
    <property type="match status" value="1"/>
</dbReference>
<evidence type="ECO:0000259" key="1">
    <source>
        <dbReference type="PROSITE" id="PS50830"/>
    </source>
</evidence>
<dbReference type="InterPro" id="IPR016071">
    <property type="entry name" value="Staphylococal_nuclease_OB-fold"/>
</dbReference>